<evidence type="ECO:0000256" key="2">
    <source>
        <dbReference type="ARBA" id="ARBA00023125"/>
    </source>
</evidence>
<feature type="DNA-binding region" description="H-T-H motif" evidence="4">
    <location>
        <begin position="29"/>
        <end position="48"/>
    </location>
</feature>
<dbReference type="RefSeq" id="WP_179752029.1">
    <property type="nucleotide sequence ID" value="NZ_BAAAGN010000020.1"/>
</dbReference>
<evidence type="ECO:0000256" key="4">
    <source>
        <dbReference type="PROSITE-ProRule" id="PRU00335"/>
    </source>
</evidence>
<dbReference type="GO" id="GO:0000976">
    <property type="term" value="F:transcription cis-regulatory region binding"/>
    <property type="evidence" value="ECO:0007669"/>
    <property type="project" value="TreeGrafter"/>
</dbReference>
<reference evidence="6 7" key="1">
    <citation type="submission" date="2020-07" db="EMBL/GenBank/DDBJ databases">
        <title>Sequencing the genomes of 1000 actinobacteria strains.</title>
        <authorList>
            <person name="Klenk H.-P."/>
        </authorList>
    </citation>
    <scope>NUCLEOTIDE SEQUENCE [LARGE SCALE GENOMIC DNA]</scope>
    <source>
        <strain evidence="6 7">DSM 7487</strain>
    </source>
</reference>
<dbReference type="Proteomes" id="UP000521922">
    <property type="component" value="Unassembled WGS sequence"/>
</dbReference>
<dbReference type="InterPro" id="IPR041479">
    <property type="entry name" value="TetR_CgmR_C"/>
</dbReference>
<keyword evidence="7" id="KW-1185">Reference proteome</keyword>
<dbReference type="Gene3D" id="1.10.357.10">
    <property type="entry name" value="Tetracycline Repressor, domain 2"/>
    <property type="match status" value="1"/>
</dbReference>
<dbReference type="EMBL" id="JACCBB010000001">
    <property type="protein sequence ID" value="NYD22793.1"/>
    <property type="molecule type" value="Genomic_DNA"/>
</dbReference>
<dbReference type="PANTHER" id="PTHR30055:SF234">
    <property type="entry name" value="HTH-TYPE TRANSCRIPTIONAL REGULATOR BETI"/>
    <property type="match status" value="1"/>
</dbReference>
<dbReference type="PANTHER" id="PTHR30055">
    <property type="entry name" value="HTH-TYPE TRANSCRIPTIONAL REGULATOR RUTR"/>
    <property type="match status" value="1"/>
</dbReference>
<dbReference type="Pfam" id="PF00440">
    <property type="entry name" value="TetR_N"/>
    <property type="match status" value="1"/>
</dbReference>
<feature type="domain" description="HTH tetR-type" evidence="5">
    <location>
        <begin position="6"/>
        <end position="66"/>
    </location>
</feature>
<keyword evidence="1" id="KW-0805">Transcription regulation</keyword>
<dbReference type="Pfam" id="PF17937">
    <property type="entry name" value="TetR_C_28"/>
    <property type="match status" value="1"/>
</dbReference>
<dbReference type="GO" id="GO:0003700">
    <property type="term" value="F:DNA-binding transcription factor activity"/>
    <property type="evidence" value="ECO:0007669"/>
    <property type="project" value="TreeGrafter"/>
</dbReference>
<organism evidence="6 7">
    <name type="scientific">Kineococcus aurantiacus</name>
    <dbReference type="NCBI Taxonomy" id="37633"/>
    <lineage>
        <taxon>Bacteria</taxon>
        <taxon>Bacillati</taxon>
        <taxon>Actinomycetota</taxon>
        <taxon>Actinomycetes</taxon>
        <taxon>Kineosporiales</taxon>
        <taxon>Kineosporiaceae</taxon>
        <taxon>Kineococcus</taxon>
    </lineage>
</organism>
<evidence type="ECO:0000313" key="7">
    <source>
        <dbReference type="Proteomes" id="UP000521922"/>
    </source>
</evidence>
<dbReference type="SUPFAM" id="SSF46689">
    <property type="entry name" value="Homeodomain-like"/>
    <property type="match status" value="1"/>
</dbReference>
<dbReference type="PROSITE" id="PS50977">
    <property type="entry name" value="HTH_TETR_2"/>
    <property type="match status" value="1"/>
</dbReference>
<name>A0A7Y9J178_9ACTN</name>
<dbReference type="InterPro" id="IPR001647">
    <property type="entry name" value="HTH_TetR"/>
</dbReference>
<dbReference type="InterPro" id="IPR050109">
    <property type="entry name" value="HTH-type_TetR-like_transc_reg"/>
</dbReference>
<accession>A0A7Y9J178</accession>
<protein>
    <submittedName>
        <fullName evidence="6">AcrR family transcriptional regulator</fullName>
    </submittedName>
</protein>
<dbReference type="PRINTS" id="PR00455">
    <property type="entry name" value="HTHTETR"/>
</dbReference>
<evidence type="ECO:0000259" key="5">
    <source>
        <dbReference type="PROSITE" id="PS50977"/>
    </source>
</evidence>
<dbReference type="InterPro" id="IPR009057">
    <property type="entry name" value="Homeodomain-like_sf"/>
</dbReference>
<comment type="caution">
    <text evidence="6">The sequence shown here is derived from an EMBL/GenBank/DDBJ whole genome shotgun (WGS) entry which is preliminary data.</text>
</comment>
<evidence type="ECO:0000313" key="6">
    <source>
        <dbReference type="EMBL" id="NYD22793.1"/>
    </source>
</evidence>
<evidence type="ECO:0000256" key="3">
    <source>
        <dbReference type="ARBA" id="ARBA00023163"/>
    </source>
</evidence>
<sequence length="195" mass="20710">MPRDPAATRDRLVDAFAGLVVTTGARSATLEAVAARAGVSKGGLLYHFASKDALVDGLLARLERLAAEDLEHMRTAPEGPAEFYVRTSALEAVSLFADSPDLLSNALIATLRLAQEGEARASAAYAAVNGAWRELLTEQVGGDRSLARIIQLVGDGLWVSASMDLPVEDLDDILEQVRRLVDVSTRSSRHAASDG</sequence>
<proteinExistence type="predicted"/>
<keyword evidence="3" id="KW-0804">Transcription</keyword>
<gene>
    <name evidence="6" type="ORF">BJ968_002333</name>
</gene>
<evidence type="ECO:0000256" key="1">
    <source>
        <dbReference type="ARBA" id="ARBA00023015"/>
    </source>
</evidence>
<dbReference type="AlphaFoldDB" id="A0A7Y9J178"/>
<keyword evidence="2 4" id="KW-0238">DNA-binding</keyword>